<proteinExistence type="inferred from homology"/>
<dbReference type="EMBL" id="JAUYZG010000019">
    <property type="protein sequence ID" value="KAK2878449.1"/>
    <property type="molecule type" value="Genomic_DNA"/>
</dbReference>
<comment type="subunit">
    <text evidence="8">Homotetramer (via coiled-coil domain), also forms heterotetramers with STX4 and VAMP3. Found in a complex with VAMP8 and STX1A. Found in a complex with VAMP8 and STX4 in pancreas. Interacts simultaneously with SNAPIN and SYN4. Interacts with STX1A. Interacts with STX12. Interacts tightly to multiple syntaxins and synaptobrevins/VAMPs. Interacts with ZDHHC13 (via ANK repeats). Interacts with ZDHHC17 (via ANK repeats).</text>
</comment>
<keyword evidence="2" id="KW-0771">Synaptosome</keyword>
<dbReference type="InterPro" id="IPR000727">
    <property type="entry name" value="T_SNARE_dom"/>
</dbReference>
<evidence type="ECO:0000256" key="9">
    <source>
        <dbReference type="RuleBase" id="RU003496"/>
    </source>
</evidence>
<accession>A0AA88PDM2</accession>
<protein>
    <recommendedName>
        <fullName evidence="9">Synaptosomal-associated protein</fullName>
    </recommendedName>
</protein>
<dbReference type="CDD" id="cd15889">
    <property type="entry name" value="SNARE_SNAP25N_23N"/>
    <property type="match status" value="1"/>
</dbReference>
<evidence type="ECO:0000256" key="1">
    <source>
        <dbReference type="ARBA" id="ARBA00009480"/>
    </source>
</evidence>
<dbReference type="GO" id="GO:0019905">
    <property type="term" value="F:syntaxin binding"/>
    <property type="evidence" value="ECO:0007669"/>
    <property type="project" value="TreeGrafter"/>
</dbReference>
<feature type="domain" description="T-SNARE coiled-coil homology" evidence="11">
    <location>
        <begin position="144"/>
        <end position="206"/>
    </location>
</feature>
<gene>
    <name evidence="12" type="ORF">Q8A67_019240</name>
</gene>
<keyword evidence="5 10" id="KW-0175">Coiled coil</keyword>
<dbReference type="FunFam" id="1.20.5.110:FF:000018">
    <property type="entry name" value="Synaptosomal-associated protein"/>
    <property type="match status" value="1"/>
</dbReference>
<dbReference type="GO" id="GO:0005886">
    <property type="term" value="C:plasma membrane"/>
    <property type="evidence" value="ECO:0007669"/>
    <property type="project" value="TreeGrafter"/>
</dbReference>
<evidence type="ECO:0000256" key="7">
    <source>
        <dbReference type="ARBA" id="ARBA00053876"/>
    </source>
</evidence>
<dbReference type="GO" id="GO:0031201">
    <property type="term" value="C:SNARE complex"/>
    <property type="evidence" value="ECO:0007669"/>
    <property type="project" value="TreeGrafter"/>
</dbReference>
<evidence type="ECO:0000256" key="10">
    <source>
        <dbReference type="SAM" id="Coils"/>
    </source>
</evidence>
<sequence length="208" mass="23506">MADMSVEEMTIKMNHVTNKSLESTRRMRQMAEESLDSGVKTLIMLDEQGEKLKNVEQEVEHIKQDMKQARKNLNELSKCCGLCLCPWNRLKSTESEWKKKQVREPKKSKRNVVYSQPTAFRNGNAVSAGSVASSGPYIKRVTNDAREDEMEENLNQVGSIIGNLKNLALDMGNKIDQQNKTIERITDKAEMTTALIGKTNQGATRLTQ</sequence>
<dbReference type="PANTHER" id="PTHR19305">
    <property type="entry name" value="SYNAPTOSOMAL ASSOCIATED PROTEIN"/>
    <property type="match status" value="1"/>
</dbReference>
<comment type="subcellular location">
    <subcellularLocation>
        <location evidence="6">Synapse</location>
        <location evidence="6">Synaptosome</location>
    </subcellularLocation>
</comment>
<evidence type="ECO:0000256" key="2">
    <source>
        <dbReference type="ARBA" id="ARBA00022599"/>
    </source>
</evidence>
<evidence type="ECO:0000256" key="4">
    <source>
        <dbReference type="ARBA" id="ARBA00023018"/>
    </source>
</evidence>
<evidence type="ECO:0000256" key="6">
    <source>
        <dbReference type="ARBA" id="ARBA00034102"/>
    </source>
</evidence>
<dbReference type="Pfam" id="PF00835">
    <property type="entry name" value="SNAP-25"/>
    <property type="match status" value="1"/>
</dbReference>
<evidence type="ECO:0000256" key="3">
    <source>
        <dbReference type="ARBA" id="ARBA00022737"/>
    </source>
</evidence>
<comment type="caution">
    <text evidence="12">The sequence shown here is derived from an EMBL/GenBank/DDBJ whole genome shotgun (WGS) entry which is preliminary data.</text>
</comment>
<dbReference type="Proteomes" id="UP001187343">
    <property type="component" value="Unassembled WGS sequence"/>
</dbReference>
<dbReference type="PROSITE" id="PS50192">
    <property type="entry name" value="T_SNARE"/>
    <property type="match status" value="2"/>
</dbReference>
<keyword evidence="4" id="KW-0770">Synapse</keyword>
<comment type="similarity">
    <text evidence="1 9">Belongs to the SNAP-25 family.</text>
</comment>
<dbReference type="Gene3D" id="1.20.5.110">
    <property type="match status" value="2"/>
</dbReference>
<evidence type="ECO:0000259" key="11">
    <source>
        <dbReference type="PROSITE" id="PS50192"/>
    </source>
</evidence>
<reference evidence="12" key="1">
    <citation type="submission" date="2023-08" db="EMBL/GenBank/DDBJ databases">
        <title>Chromosome-level Genome Assembly of mud carp (Cirrhinus molitorella).</title>
        <authorList>
            <person name="Liu H."/>
        </authorList>
    </citation>
    <scope>NUCLEOTIDE SEQUENCE</scope>
    <source>
        <strain evidence="12">Prfri</strain>
        <tissue evidence="12">Muscle</tissue>
    </source>
</reference>
<dbReference type="SUPFAM" id="SSF58038">
    <property type="entry name" value="SNARE fusion complex"/>
    <property type="match status" value="2"/>
</dbReference>
<dbReference type="GO" id="GO:0016082">
    <property type="term" value="P:synaptic vesicle priming"/>
    <property type="evidence" value="ECO:0007669"/>
    <property type="project" value="TreeGrafter"/>
</dbReference>
<evidence type="ECO:0000256" key="8">
    <source>
        <dbReference type="ARBA" id="ARBA00065910"/>
    </source>
</evidence>
<feature type="coiled-coil region" evidence="10">
    <location>
        <begin position="45"/>
        <end position="79"/>
    </location>
</feature>
<dbReference type="FunFam" id="1.20.5.110:FF:000007">
    <property type="entry name" value="Synaptosomal-associated protein"/>
    <property type="match status" value="1"/>
</dbReference>
<keyword evidence="3" id="KW-0677">Repeat</keyword>
<keyword evidence="13" id="KW-1185">Reference proteome</keyword>
<evidence type="ECO:0000313" key="12">
    <source>
        <dbReference type="EMBL" id="KAK2878449.1"/>
    </source>
</evidence>
<dbReference type="AlphaFoldDB" id="A0AA88PDM2"/>
<dbReference type="GO" id="GO:0098793">
    <property type="term" value="C:presynapse"/>
    <property type="evidence" value="ECO:0007669"/>
    <property type="project" value="GOC"/>
</dbReference>
<dbReference type="PANTHER" id="PTHR19305:SF4">
    <property type="entry name" value="SYNAPTOSOMAL-ASSOCIATED PROTEIN 23"/>
    <property type="match status" value="1"/>
</dbReference>
<dbReference type="GO" id="GO:0031629">
    <property type="term" value="P:synaptic vesicle fusion to presynaptic active zone membrane"/>
    <property type="evidence" value="ECO:0007669"/>
    <property type="project" value="TreeGrafter"/>
</dbReference>
<evidence type="ECO:0000313" key="13">
    <source>
        <dbReference type="Proteomes" id="UP001187343"/>
    </source>
</evidence>
<organism evidence="12 13">
    <name type="scientific">Cirrhinus molitorella</name>
    <name type="common">mud carp</name>
    <dbReference type="NCBI Taxonomy" id="172907"/>
    <lineage>
        <taxon>Eukaryota</taxon>
        <taxon>Metazoa</taxon>
        <taxon>Chordata</taxon>
        <taxon>Craniata</taxon>
        <taxon>Vertebrata</taxon>
        <taxon>Euteleostomi</taxon>
        <taxon>Actinopterygii</taxon>
        <taxon>Neopterygii</taxon>
        <taxon>Teleostei</taxon>
        <taxon>Ostariophysi</taxon>
        <taxon>Cypriniformes</taxon>
        <taxon>Cyprinidae</taxon>
        <taxon>Labeoninae</taxon>
        <taxon>Labeonini</taxon>
        <taxon>Cirrhinus</taxon>
    </lineage>
</organism>
<feature type="domain" description="T-SNARE coiled-coil homology" evidence="11">
    <location>
        <begin position="14"/>
        <end position="76"/>
    </location>
</feature>
<dbReference type="GO" id="GO:0005484">
    <property type="term" value="F:SNAP receptor activity"/>
    <property type="evidence" value="ECO:0007669"/>
    <property type="project" value="TreeGrafter"/>
</dbReference>
<dbReference type="InterPro" id="IPR000928">
    <property type="entry name" value="SNAP-25_dom"/>
</dbReference>
<evidence type="ECO:0000256" key="5">
    <source>
        <dbReference type="ARBA" id="ARBA00023054"/>
    </source>
</evidence>
<comment type="function">
    <text evidence="7">Essential component of the high affinity receptor for the general membrane fusion machinery and an important regulator of transport vesicle docking and fusion.</text>
</comment>
<dbReference type="SMART" id="SM00397">
    <property type="entry name" value="t_SNARE"/>
    <property type="match status" value="2"/>
</dbReference>
<name>A0AA88PDM2_9TELE</name>
<dbReference type="GO" id="GO:0043005">
    <property type="term" value="C:neuron projection"/>
    <property type="evidence" value="ECO:0007669"/>
    <property type="project" value="UniProtKB-KW"/>
</dbReference>